<evidence type="ECO:0000256" key="1">
    <source>
        <dbReference type="SAM" id="Coils"/>
    </source>
</evidence>
<proteinExistence type="predicted"/>
<evidence type="ECO:0000313" key="3">
    <source>
        <dbReference type="EMBL" id="TBX70704.1"/>
    </source>
</evidence>
<feature type="coiled-coil region" evidence="1">
    <location>
        <begin position="34"/>
        <end position="68"/>
    </location>
</feature>
<keyword evidence="2" id="KW-0472">Membrane</keyword>
<dbReference type="Proteomes" id="UP000293300">
    <property type="component" value="Unassembled WGS sequence"/>
</dbReference>
<accession>A0A4Q9Z5J7</accession>
<evidence type="ECO:0000313" key="4">
    <source>
        <dbReference type="Proteomes" id="UP000293300"/>
    </source>
</evidence>
<sequence length="174" mass="19211">MKTVLRIFGIIIILISLLTCSMSIYRAQLDKDKLAEEQTELAAVKDNIDKLKKEAENMTGESKKQIDEQIAGFEQELENIPSETAYLIVQVLLSTLLILSLVFAVFLFRANLKLSSQLFYVAVILTIVAFLVSPDIKRGEYGGMESRTLALLSGIPVAIGGLFAILVAKRTTSK</sequence>
<keyword evidence="2" id="KW-0812">Transmembrane</keyword>
<name>A0A4Q9Z5J7_9FLAO</name>
<keyword evidence="1" id="KW-0175">Coiled coil</keyword>
<dbReference type="OrthoDB" id="1365020at2"/>
<dbReference type="RefSeq" id="WP_131475154.1">
    <property type="nucleotide sequence ID" value="NZ_SJPE01000002.1"/>
</dbReference>
<comment type="caution">
    <text evidence="3">The sequence shown here is derived from an EMBL/GenBank/DDBJ whole genome shotgun (WGS) entry which is preliminary data.</text>
</comment>
<feature type="transmembrane region" description="Helical" evidence="2">
    <location>
        <begin position="7"/>
        <end position="25"/>
    </location>
</feature>
<feature type="transmembrane region" description="Helical" evidence="2">
    <location>
        <begin position="118"/>
        <end position="136"/>
    </location>
</feature>
<evidence type="ECO:0000256" key="2">
    <source>
        <dbReference type="SAM" id="Phobius"/>
    </source>
</evidence>
<feature type="transmembrane region" description="Helical" evidence="2">
    <location>
        <begin position="85"/>
        <end position="106"/>
    </location>
</feature>
<reference evidence="3 4" key="1">
    <citation type="submission" date="2019-02" db="EMBL/GenBank/DDBJ databases">
        <title>Flavobacterium sp. RD-2-33 isolated from forest soil.</title>
        <authorList>
            <person name="Chaudhary D.K."/>
        </authorList>
    </citation>
    <scope>NUCLEOTIDE SEQUENCE [LARGE SCALE GENOMIC DNA]</scope>
    <source>
        <strain evidence="3 4">RD-2-33</strain>
    </source>
</reference>
<keyword evidence="2" id="KW-1133">Transmembrane helix</keyword>
<feature type="transmembrane region" description="Helical" evidence="2">
    <location>
        <begin position="148"/>
        <end position="168"/>
    </location>
</feature>
<protein>
    <submittedName>
        <fullName evidence="3">Uncharacterized protein</fullName>
    </submittedName>
</protein>
<keyword evidence="4" id="KW-1185">Reference proteome</keyword>
<gene>
    <name evidence="3" type="ORF">EZL74_03255</name>
</gene>
<dbReference type="AlphaFoldDB" id="A0A4Q9Z5J7"/>
<dbReference type="EMBL" id="SJPE01000002">
    <property type="protein sequence ID" value="TBX70704.1"/>
    <property type="molecule type" value="Genomic_DNA"/>
</dbReference>
<organism evidence="3 4">
    <name type="scientific">Flavobacterium silvisoli</name>
    <dbReference type="NCBI Taxonomy" id="2529433"/>
    <lineage>
        <taxon>Bacteria</taxon>
        <taxon>Pseudomonadati</taxon>
        <taxon>Bacteroidota</taxon>
        <taxon>Flavobacteriia</taxon>
        <taxon>Flavobacteriales</taxon>
        <taxon>Flavobacteriaceae</taxon>
        <taxon>Flavobacterium</taxon>
    </lineage>
</organism>